<reference evidence="3" key="1">
    <citation type="journal article" date="2019" name="Int. J. Syst. Evol. Microbiol.">
        <title>The Global Catalogue of Microorganisms (GCM) 10K type strain sequencing project: providing services to taxonomists for standard genome sequencing and annotation.</title>
        <authorList>
            <consortium name="The Broad Institute Genomics Platform"/>
            <consortium name="The Broad Institute Genome Sequencing Center for Infectious Disease"/>
            <person name="Wu L."/>
            <person name="Ma J."/>
        </authorList>
    </citation>
    <scope>NUCLEOTIDE SEQUENCE [LARGE SCALE GENOMIC DNA]</scope>
    <source>
        <strain evidence="3">R28</strain>
    </source>
</reference>
<organism evidence="2 3">
    <name type="scientific">Ornithinibacillus salinisoli</name>
    <dbReference type="NCBI Taxonomy" id="1848459"/>
    <lineage>
        <taxon>Bacteria</taxon>
        <taxon>Bacillati</taxon>
        <taxon>Bacillota</taxon>
        <taxon>Bacilli</taxon>
        <taxon>Bacillales</taxon>
        <taxon>Bacillaceae</taxon>
        <taxon>Ornithinibacillus</taxon>
    </lineage>
</organism>
<evidence type="ECO:0000256" key="1">
    <source>
        <dbReference type="SAM" id="Phobius"/>
    </source>
</evidence>
<feature type="transmembrane region" description="Helical" evidence="1">
    <location>
        <begin position="108"/>
        <end position="131"/>
    </location>
</feature>
<protein>
    <submittedName>
        <fullName evidence="2">YesL family protein</fullName>
    </submittedName>
</protein>
<dbReference type="Pfam" id="PF04854">
    <property type="entry name" value="DUF624"/>
    <property type="match status" value="1"/>
</dbReference>
<gene>
    <name evidence="2" type="ORF">ACFSJF_09675</name>
</gene>
<keyword evidence="1" id="KW-0472">Membrane</keyword>
<dbReference type="Proteomes" id="UP001597383">
    <property type="component" value="Unassembled WGS sequence"/>
</dbReference>
<dbReference type="EMBL" id="JBHUHQ010000015">
    <property type="protein sequence ID" value="MFD2044535.1"/>
    <property type="molecule type" value="Genomic_DNA"/>
</dbReference>
<keyword evidence="3" id="KW-1185">Reference proteome</keyword>
<feature type="transmembrane region" description="Helical" evidence="1">
    <location>
        <begin position="151"/>
        <end position="170"/>
    </location>
</feature>
<dbReference type="RefSeq" id="WP_377556234.1">
    <property type="nucleotide sequence ID" value="NZ_JBHUHQ010000015.1"/>
</dbReference>
<proteinExistence type="predicted"/>
<keyword evidence="1" id="KW-1133">Transmembrane helix</keyword>
<keyword evidence="1" id="KW-0812">Transmembrane</keyword>
<name>A0ABW4W2L1_9BACI</name>
<evidence type="ECO:0000313" key="2">
    <source>
        <dbReference type="EMBL" id="MFD2044535.1"/>
    </source>
</evidence>
<comment type="caution">
    <text evidence="2">The sequence shown here is derived from an EMBL/GenBank/DDBJ whole genome shotgun (WGS) entry which is preliminary data.</text>
</comment>
<sequence length="211" mass="24216">MTIVSTILEAFEWFMRLVRLNLVFLLACLSGFVLFSFFPAIVAAFAVADQWTKGNTDISVWKEFWKHFKANYVRSQLVGYIIGLAVFIIYVDFTFFQQLDGGMIKTPIMMVLAILLLGIAITALYIFPTLLTHDIKLKDLFRTSFFTGLSYIHWSMINLLGIVGILLVSYRFPGTLFFLTGSSIVLWMTCMNQIIKSKVERRYEQLKSVAE</sequence>
<feature type="transmembrane region" description="Helical" evidence="1">
    <location>
        <begin position="77"/>
        <end position="96"/>
    </location>
</feature>
<accession>A0ABW4W2L1</accession>
<feature type="transmembrane region" description="Helical" evidence="1">
    <location>
        <begin position="22"/>
        <end position="48"/>
    </location>
</feature>
<dbReference type="InterPro" id="IPR006938">
    <property type="entry name" value="DUF624"/>
</dbReference>
<evidence type="ECO:0000313" key="3">
    <source>
        <dbReference type="Proteomes" id="UP001597383"/>
    </source>
</evidence>
<feature type="transmembrane region" description="Helical" evidence="1">
    <location>
        <begin position="176"/>
        <end position="195"/>
    </location>
</feature>